<gene>
    <name evidence="2" type="ORF">DI551_07040</name>
</gene>
<dbReference type="EMBL" id="QFQB01000045">
    <property type="protein sequence ID" value="PZQ45569.1"/>
    <property type="molecule type" value="Genomic_DNA"/>
</dbReference>
<evidence type="ECO:0000259" key="1">
    <source>
        <dbReference type="Pfam" id="PF14436"/>
    </source>
</evidence>
<dbReference type="GO" id="GO:0004519">
    <property type="term" value="F:endonuclease activity"/>
    <property type="evidence" value="ECO:0007669"/>
    <property type="project" value="InterPro"/>
</dbReference>
<reference evidence="2 3" key="1">
    <citation type="submission" date="2017-08" db="EMBL/GenBank/DDBJ databases">
        <title>Infants hospitalized years apart are colonized by the same room-sourced microbial strains.</title>
        <authorList>
            <person name="Brooks B."/>
            <person name="Olm M.R."/>
            <person name="Firek B.A."/>
            <person name="Baker R."/>
            <person name="Thomas B.C."/>
            <person name="Morowitz M.J."/>
            <person name="Banfield J.F."/>
        </authorList>
    </citation>
    <scope>NUCLEOTIDE SEQUENCE [LARGE SCALE GENOMIC DNA]</scope>
    <source>
        <strain evidence="2">S2_005_002_R2_29</strain>
    </source>
</reference>
<evidence type="ECO:0000313" key="3">
    <source>
        <dbReference type="Proteomes" id="UP000249417"/>
    </source>
</evidence>
<evidence type="ECO:0000313" key="2">
    <source>
        <dbReference type="EMBL" id="PZQ45569.1"/>
    </source>
</evidence>
<name>A0A2W5MZJ8_9BACT</name>
<protein>
    <submittedName>
        <fullName evidence="2">RhsD protein</fullName>
    </submittedName>
</protein>
<dbReference type="AlphaFoldDB" id="A0A2W5MZJ8"/>
<sequence>MFKTRKGLLAIVLILFLTGGLHLPDWDIFQEDKNSSANAITISDNGIEHILHGDETGGGHKFGTGKPCKSEFPKEWNNKEIIKTVEKIAANDNLKWRKQKNGYYTAEETVEGVRIRVVLNRKRDDVVTAYPVNTKRNPCNAANDNFNA</sequence>
<dbReference type="Proteomes" id="UP000249417">
    <property type="component" value="Unassembled WGS sequence"/>
</dbReference>
<feature type="domain" description="Bacterial EndoU nuclease" evidence="1">
    <location>
        <begin position="65"/>
        <end position="132"/>
    </location>
</feature>
<comment type="caution">
    <text evidence="2">The sequence shown here is derived from an EMBL/GenBank/DDBJ whole genome shotgun (WGS) entry which is preliminary data.</text>
</comment>
<accession>A0A2W5MZJ8</accession>
<organism evidence="2 3">
    <name type="scientific">Micavibrio aeruginosavorus</name>
    <dbReference type="NCBI Taxonomy" id="349221"/>
    <lineage>
        <taxon>Bacteria</taxon>
        <taxon>Pseudomonadati</taxon>
        <taxon>Bdellovibrionota</taxon>
        <taxon>Bdellovibrionia</taxon>
        <taxon>Bdellovibrionales</taxon>
        <taxon>Pseudobdellovibrionaceae</taxon>
        <taxon>Micavibrio</taxon>
    </lineage>
</organism>
<proteinExistence type="predicted"/>
<dbReference type="InterPro" id="IPR029501">
    <property type="entry name" value="EndoU_bac"/>
</dbReference>
<dbReference type="Pfam" id="PF14436">
    <property type="entry name" value="EndoU_bacteria"/>
    <property type="match status" value="1"/>
</dbReference>